<dbReference type="SUPFAM" id="SSF103473">
    <property type="entry name" value="MFS general substrate transporter"/>
    <property type="match status" value="1"/>
</dbReference>
<dbReference type="Pfam" id="PF07690">
    <property type="entry name" value="MFS_1"/>
    <property type="match status" value="1"/>
</dbReference>
<sequence>MGEISTKQKVYPWLVVLGCGMWVSGSIGFLTIVAGNFYVPVSQDLGVAESDLGFYMTLVSIGQAISFPIAGRTIPKMNIPVHMTIICAIEAVAAIVMSTYGNVFMWYVSGLIIGFCMGFNTSIGVAIVLTNWFARKTGFAIGLAWAIGSLSNAIMSPIISQVIANIGWRMGYVVLGAASLVLMCGSSLFIVRLKPEILGLLPYGYDKSQEDVHVEDPTDGVSFRDAVKSPAFILLIVAMTLITSTTITNQLFTSYSESVGYGAAFGSLMVTVAMLADIAWNPLIGITCDKFGADKGVVLWCIVTALSFGCLSIGASIPAFAFIGAGLNDTMYACYGTGIAMLTAFLFGNKDYAKIYSLVPAIGYALGCMGVPILTGIYQATSGYDSVWLVCAICDAVIAACVILAARNSKKLPRTE</sequence>
<dbReference type="PANTHER" id="PTHR11360:SF284">
    <property type="entry name" value="EG:103B4.3 PROTEIN-RELATED"/>
    <property type="match status" value="1"/>
</dbReference>
<keyword evidence="1" id="KW-0812">Transmembrane</keyword>
<protein>
    <submittedName>
        <fullName evidence="2">MFS transporter</fullName>
    </submittedName>
</protein>
<gene>
    <name evidence="2" type="ORF">GMI68_02345</name>
</gene>
<dbReference type="EMBL" id="WPCR01000002">
    <property type="protein sequence ID" value="NHM13622.1"/>
    <property type="molecule type" value="Genomic_DNA"/>
</dbReference>
<feature type="transmembrane region" description="Helical" evidence="1">
    <location>
        <begin position="81"/>
        <end position="100"/>
    </location>
</feature>
<dbReference type="InterPro" id="IPR011701">
    <property type="entry name" value="MFS"/>
</dbReference>
<accession>A0ABX0IL91</accession>
<comment type="caution">
    <text evidence="2">The sequence shown here is derived from an EMBL/GenBank/DDBJ whole genome shotgun (WGS) entry which is preliminary data.</text>
</comment>
<feature type="transmembrane region" description="Helical" evidence="1">
    <location>
        <begin position="52"/>
        <end position="69"/>
    </location>
</feature>
<evidence type="ECO:0000313" key="3">
    <source>
        <dbReference type="Proteomes" id="UP000636394"/>
    </source>
</evidence>
<feature type="transmembrane region" description="Helical" evidence="1">
    <location>
        <begin position="12"/>
        <end position="32"/>
    </location>
</feature>
<proteinExistence type="predicted"/>
<dbReference type="InterPro" id="IPR050327">
    <property type="entry name" value="Proton-linked_MCT"/>
</dbReference>
<evidence type="ECO:0000256" key="1">
    <source>
        <dbReference type="SAM" id="Phobius"/>
    </source>
</evidence>
<feature type="transmembrane region" description="Helical" evidence="1">
    <location>
        <begin position="232"/>
        <end position="252"/>
    </location>
</feature>
<reference evidence="2 3" key="1">
    <citation type="submission" date="2019-11" db="EMBL/GenBank/DDBJ databases">
        <title>Eggerthellaceae novel genus isolated from the rectal contents of marmort.</title>
        <authorList>
            <person name="Zhang G."/>
        </authorList>
    </citation>
    <scope>NUCLEOTIDE SEQUENCE [LARGE SCALE GENOMIC DNA]</scope>
    <source>
        <strain evidence="3">zg-886</strain>
    </source>
</reference>
<feature type="transmembrane region" description="Helical" evidence="1">
    <location>
        <begin position="141"/>
        <end position="164"/>
    </location>
</feature>
<feature type="transmembrane region" description="Helical" evidence="1">
    <location>
        <begin position="330"/>
        <end position="348"/>
    </location>
</feature>
<feature type="transmembrane region" description="Helical" evidence="1">
    <location>
        <begin position="386"/>
        <end position="406"/>
    </location>
</feature>
<feature type="transmembrane region" description="Helical" evidence="1">
    <location>
        <begin position="355"/>
        <end position="380"/>
    </location>
</feature>
<dbReference type="InterPro" id="IPR036259">
    <property type="entry name" value="MFS_trans_sf"/>
</dbReference>
<dbReference type="PANTHER" id="PTHR11360">
    <property type="entry name" value="MONOCARBOXYLATE TRANSPORTER"/>
    <property type="match status" value="1"/>
</dbReference>
<feature type="transmembrane region" description="Helical" evidence="1">
    <location>
        <begin position="258"/>
        <end position="276"/>
    </location>
</feature>
<evidence type="ECO:0000313" key="2">
    <source>
        <dbReference type="EMBL" id="NHM13622.1"/>
    </source>
</evidence>
<keyword evidence="1" id="KW-0472">Membrane</keyword>
<feature type="transmembrane region" description="Helical" evidence="1">
    <location>
        <begin position="297"/>
        <end position="324"/>
    </location>
</feature>
<keyword evidence="3" id="KW-1185">Reference proteome</keyword>
<dbReference type="Gene3D" id="1.20.1250.20">
    <property type="entry name" value="MFS general substrate transporter like domains"/>
    <property type="match status" value="2"/>
</dbReference>
<dbReference type="Proteomes" id="UP000636394">
    <property type="component" value="Unassembled WGS sequence"/>
</dbReference>
<dbReference type="RefSeq" id="WP_165061246.1">
    <property type="nucleotide sequence ID" value="NZ_WPCR01000002.1"/>
</dbReference>
<keyword evidence="1" id="KW-1133">Transmembrane helix</keyword>
<feature type="transmembrane region" description="Helical" evidence="1">
    <location>
        <begin position="106"/>
        <end position="129"/>
    </location>
</feature>
<name>A0ABX0IL91_9ACTN</name>
<organism evidence="2 3">
    <name type="scientific">Xiamenia xianingshaonis</name>
    <dbReference type="NCBI Taxonomy" id="2682776"/>
    <lineage>
        <taxon>Bacteria</taxon>
        <taxon>Bacillati</taxon>
        <taxon>Actinomycetota</taxon>
        <taxon>Coriobacteriia</taxon>
        <taxon>Eggerthellales</taxon>
        <taxon>Eggerthellaceae</taxon>
        <taxon>Xiamenia</taxon>
    </lineage>
</organism>
<feature type="transmembrane region" description="Helical" evidence="1">
    <location>
        <begin position="170"/>
        <end position="191"/>
    </location>
</feature>